<feature type="transmembrane region" description="Helical" evidence="1">
    <location>
        <begin position="6"/>
        <end position="28"/>
    </location>
</feature>
<keyword evidence="1" id="KW-1133">Transmembrane helix</keyword>
<protein>
    <submittedName>
        <fullName evidence="2">Uncharacterized protein</fullName>
    </submittedName>
</protein>
<evidence type="ECO:0000313" key="2">
    <source>
        <dbReference type="EMBL" id="GKX28635.1"/>
    </source>
</evidence>
<dbReference type="RefSeq" id="WP_281813133.1">
    <property type="nucleotide sequence ID" value="NZ_BRLB01000001.1"/>
</dbReference>
<keyword evidence="1" id="KW-0472">Membrane</keyword>
<name>A0A9W6DDR6_9FIRM</name>
<keyword evidence="3" id="KW-1185">Reference proteome</keyword>
<dbReference type="EMBL" id="BRLB01000001">
    <property type="protein sequence ID" value="GKX28635.1"/>
    <property type="molecule type" value="Genomic_DNA"/>
</dbReference>
<keyword evidence="1" id="KW-0812">Transmembrane</keyword>
<sequence length="145" mass="17197">MDEWSKAIWIFVELMISSLILISMVVLARMSGDVGRIQQSEIDAVESTKEFRTYFKYEDNEEMYSQDIISLIFETRGYPEVWVEKEKGASDDFTFKWNPSIPTNDKRWDLTHISEKMLEYDNKYKSSIVKNANGEISRIEFRRIE</sequence>
<evidence type="ECO:0000313" key="3">
    <source>
        <dbReference type="Proteomes" id="UP001144256"/>
    </source>
</evidence>
<evidence type="ECO:0000256" key="1">
    <source>
        <dbReference type="SAM" id="Phobius"/>
    </source>
</evidence>
<dbReference type="AlphaFoldDB" id="A0A9W6DDR6"/>
<reference evidence="2" key="1">
    <citation type="submission" date="2022-06" db="EMBL/GenBank/DDBJ databases">
        <title>Vallitalea longa sp. nov., an anaerobic bacterium isolated from marine sediment.</title>
        <authorList>
            <person name="Hirano S."/>
            <person name="Terahara T."/>
            <person name="Mori K."/>
            <person name="Hamada M."/>
            <person name="Matsumoto R."/>
            <person name="Kobayashi T."/>
        </authorList>
    </citation>
    <scope>NUCLEOTIDE SEQUENCE</scope>
    <source>
        <strain evidence="2">SH18-1</strain>
    </source>
</reference>
<accession>A0A9W6DDR6</accession>
<gene>
    <name evidence="2" type="ORF">SH1V18_11150</name>
</gene>
<comment type="caution">
    <text evidence="2">The sequence shown here is derived from an EMBL/GenBank/DDBJ whole genome shotgun (WGS) entry which is preliminary data.</text>
</comment>
<proteinExistence type="predicted"/>
<dbReference type="Proteomes" id="UP001144256">
    <property type="component" value="Unassembled WGS sequence"/>
</dbReference>
<organism evidence="2 3">
    <name type="scientific">Vallitalea longa</name>
    <dbReference type="NCBI Taxonomy" id="2936439"/>
    <lineage>
        <taxon>Bacteria</taxon>
        <taxon>Bacillati</taxon>
        <taxon>Bacillota</taxon>
        <taxon>Clostridia</taxon>
        <taxon>Lachnospirales</taxon>
        <taxon>Vallitaleaceae</taxon>
        <taxon>Vallitalea</taxon>
    </lineage>
</organism>